<reference evidence="2 3" key="1">
    <citation type="submission" date="2020-08" db="EMBL/GenBank/DDBJ databases">
        <title>Genomic Encyclopedia of Type Strains, Phase III (KMG-III): the genomes of soil and plant-associated and newly described type strains.</title>
        <authorList>
            <person name="Whitman W."/>
        </authorList>
    </citation>
    <scope>NUCLEOTIDE SEQUENCE [LARGE SCALE GENOMIC DNA]</scope>
    <source>
        <strain evidence="2 3">CECT 8356</strain>
    </source>
</reference>
<keyword evidence="1" id="KW-0472">Membrane</keyword>
<evidence type="ECO:0000313" key="3">
    <source>
        <dbReference type="Proteomes" id="UP000543579"/>
    </source>
</evidence>
<dbReference type="AlphaFoldDB" id="A0A7W5CIB6"/>
<keyword evidence="1" id="KW-0812">Transmembrane</keyword>
<accession>A0A7W5CIB6</accession>
<dbReference type="Proteomes" id="UP000543579">
    <property type="component" value="Unassembled WGS sequence"/>
</dbReference>
<gene>
    <name evidence="2" type="ORF">FHS07_001933</name>
</gene>
<proteinExistence type="predicted"/>
<sequence>MVSGLERLWGLCVVAYGYLAYLIRIAPPNRPRYLQRLGEFGPDGLDLLLEVERELKDLGDTFYRNDGLAEGYRLKSFIRRGRSIHLKMRRGPVGNPGEMLDVESLESVEAGTTKALLSEFRAAFYVPRDSYYGFMFVERIGGRHLKDLLYRLVARQISARTFMGVRVEGFALTDDWRAELAGKQVMRVTEVLSPLDSAHDPSTVEDLTVRVSAEGAGLTARDGDLKDRIFELLERKQEELRQLIKIAPLEARRKVMGETHRRDGTVIRELKAAPRDAFTVADEEEWRALVAEIDALRQGPSSAELEADLQSVLPIDRAEYESRRVEVSFGQDRPEKTFVVAGDRVPQLVYEFSDRLLDTPLRQAWDATSAQFLRGIGAALPAQWPLEK</sequence>
<protein>
    <submittedName>
        <fullName evidence="2">Uncharacterized protein</fullName>
    </submittedName>
</protein>
<name>A0A7W5CIB6_9MICO</name>
<comment type="caution">
    <text evidence="2">The sequence shown here is derived from an EMBL/GenBank/DDBJ whole genome shotgun (WGS) entry which is preliminary data.</text>
</comment>
<organism evidence="2 3">
    <name type="scientific">Microbacterium proteolyticum</name>
    <dbReference type="NCBI Taxonomy" id="1572644"/>
    <lineage>
        <taxon>Bacteria</taxon>
        <taxon>Bacillati</taxon>
        <taxon>Actinomycetota</taxon>
        <taxon>Actinomycetes</taxon>
        <taxon>Micrococcales</taxon>
        <taxon>Microbacteriaceae</taxon>
        <taxon>Microbacterium</taxon>
    </lineage>
</organism>
<dbReference type="EMBL" id="JACHXY010000002">
    <property type="protein sequence ID" value="MBB3158237.1"/>
    <property type="molecule type" value="Genomic_DNA"/>
</dbReference>
<evidence type="ECO:0000313" key="2">
    <source>
        <dbReference type="EMBL" id="MBB3158237.1"/>
    </source>
</evidence>
<evidence type="ECO:0000256" key="1">
    <source>
        <dbReference type="SAM" id="Phobius"/>
    </source>
</evidence>
<keyword evidence="1" id="KW-1133">Transmembrane helix</keyword>
<dbReference type="RefSeq" id="WP_183419692.1">
    <property type="nucleotide sequence ID" value="NZ_JACHXY010000002.1"/>
</dbReference>
<feature type="transmembrane region" description="Helical" evidence="1">
    <location>
        <begin position="6"/>
        <end position="26"/>
    </location>
</feature>